<gene>
    <name evidence="1" type="ORF">HMPREF1535_00222</name>
</gene>
<evidence type="ECO:0000313" key="1">
    <source>
        <dbReference type="EMBL" id="KKB59949.1"/>
    </source>
</evidence>
<dbReference type="AlphaFoldDB" id="A0A0F5JQE7"/>
<evidence type="ECO:0000313" key="2">
    <source>
        <dbReference type="Proteomes" id="UP000033047"/>
    </source>
</evidence>
<dbReference type="STRING" id="927665.HMPREF1535_00222"/>
<dbReference type="RefSeq" id="WP_148499095.1">
    <property type="nucleotide sequence ID" value="NZ_KQ033912.1"/>
</dbReference>
<dbReference type="EMBL" id="AQHV01000001">
    <property type="protein sequence ID" value="KKB59949.1"/>
    <property type="molecule type" value="Genomic_DNA"/>
</dbReference>
<proteinExistence type="predicted"/>
<reference evidence="1 2" key="1">
    <citation type="submission" date="2013-04" db="EMBL/GenBank/DDBJ databases">
        <title>The Genome Sequence of Parabacteroides goldsteinii DSM 19448.</title>
        <authorList>
            <consortium name="The Broad Institute Genomics Platform"/>
            <person name="Earl A."/>
            <person name="Ward D."/>
            <person name="Feldgarden M."/>
            <person name="Gevers D."/>
            <person name="Martens E."/>
            <person name="Sakamoto M."/>
            <person name="Benno Y."/>
            <person name="Song Y."/>
            <person name="Liu C."/>
            <person name="Lee J."/>
            <person name="Bolanos M."/>
            <person name="Vaisanen M.L."/>
            <person name="Finegold S.M."/>
            <person name="Walker B."/>
            <person name="Young S."/>
            <person name="Zeng Q."/>
            <person name="Gargeya S."/>
            <person name="Fitzgerald M."/>
            <person name="Haas B."/>
            <person name="Abouelleil A."/>
            <person name="Allen A.W."/>
            <person name="Alvarado L."/>
            <person name="Arachchi H.M."/>
            <person name="Berlin A.M."/>
            <person name="Chapman S.B."/>
            <person name="Gainer-Dewar J."/>
            <person name="Goldberg J."/>
            <person name="Griggs A."/>
            <person name="Gujja S."/>
            <person name="Hansen M."/>
            <person name="Howarth C."/>
            <person name="Imamovic A."/>
            <person name="Ireland A."/>
            <person name="Larimer J."/>
            <person name="McCowan C."/>
            <person name="Murphy C."/>
            <person name="Pearson M."/>
            <person name="Poon T.W."/>
            <person name="Priest M."/>
            <person name="Roberts A."/>
            <person name="Saif S."/>
            <person name="Shea T."/>
            <person name="Sisk P."/>
            <person name="Sykes S."/>
            <person name="Wortman J."/>
            <person name="Nusbaum C."/>
            <person name="Birren B."/>
        </authorList>
    </citation>
    <scope>NUCLEOTIDE SEQUENCE [LARGE SCALE GENOMIC DNA]</scope>
    <source>
        <strain evidence="1 2">DSM 19448</strain>
    </source>
</reference>
<organism evidence="1 2">
    <name type="scientific">Parabacteroides goldsteinii DSM 19448 = WAL 12034</name>
    <dbReference type="NCBI Taxonomy" id="927665"/>
    <lineage>
        <taxon>Bacteria</taxon>
        <taxon>Pseudomonadati</taxon>
        <taxon>Bacteroidota</taxon>
        <taxon>Bacteroidia</taxon>
        <taxon>Bacteroidales</taxon>
        <taxon>Tannerellaceae</taxon>
        <taxon>Parabacteroides</taxon>
    </lineage>
</organism>
<protein>
    <submittedName>
        <fullName evidence="1">Uncharacterized protein</fullName>
    </submittedName>
</protein>
<comment type="caution">
    <text evidence="1">The sequence shown here is derived from an EMBL/GenBank/DDBJ whole genome shotgun (WGS) entry which is preliminary data.</text>
</comment>
<dbReference type="PATRIC" id="fig|927665.4.peg.223"/>
<accession>A0A0F5JQE7</accession>
<dbReference type="Proteomes" id="UP000033047">
    <property type="component" value="Unassembled WGS sequence"/>
</dbReference>
<sequence length="60" mass="6804">MKLLSINYCNSTFYVENNGEVYTGSFGTCGGFVIVTNLTGYKANLPLKFRIEHFLYDIIL</sequence>
<dbReference type="HOGENOM" id="CLU_2937444_0_0_10"/>
<name>A0A0F5JQE7_9BACT</name>